<keyword evidence="2" id="KW-1185">Reference proteome</keyword>
<dbReference type="EMBL" id="CP090033">
    <property type="protein sequence ID" value="UPK93151.1"/>
    <property type="molecule type" value="Genomic_DNA"/>
</dbReference>
<organism evidence="1 2">
    <name type="scientific">Fusarium solani subsp. cucurbitae</name>
    <name type="common">Neocosmosporum cucurbitae</name>
    <dbReference type="NCBI Taxonomy" id="2747967"/>
    <lineage>
        <taxon>Eukaryota</taxon>
        <taxon>Fungi</taxon>
        <taxon>Dikarya</taxon>
        <taxon>Ascomycota</taxon>
        <taxon>Pezizomycotina</taxon>
        <taxon>Sordariomycetes</taxon>
        <taxon>Hypocreomycetidae</taxon>
        <taxon>Hypocreales</taxon>
        <taxon>Nectriaceae</taxon>
        <taxon>Fusarium</taxon>
        <taxon>Fusarium solani species complex</taxon>
    </lineage>
</organism>
<evidence type="ECO:0000313" key="2">
    <source>
        <dbReference type="Proteomes" id="UP000830768"/>
    </source>
</evidence>
<name>A0ACD3YW79_FUSSC</name>
<sequence length="56" mass="6014">MKTADQEAEPGKGAVVWGHGKPVHGLMGLVFDRTLGPERSRVPRSMTVQVRGTALT</sequence>
<accession>A0ACD3YW79</accession>
<reference evidence="1" key="1">
    <citation type="submission" date="2021-11" db="EMBL/GenBank/DDBJ databases">
        <title>Fusarium solani-melongenae Genome sequencing and assembly.</title>
        <authorList>
            <person name="Xie S."/>
            <person name="Huang L."/>
            <person name="Zhang X."/>
        </authorList>
    </citation>
    <scope>NUCLEOTIDE SEQUENCE</scope>
    <source>
        <strain evidence="1">CRI 24-3</strain>
    </source>
</reference>
<evidence type="ECO:0000313" key="1">
    <source>
        <dbReference type="EMBL" id="UPK93151.1"/>
    </source>
</evidence>
<gene>
    <name evidence="1" type="ORF">LCI18_004086</name>
</gene>
<proteinExistence type="predicted"/>
<protein>
    <submittedName>
        <fullName evidence="1">Uncharacterized protein</fullName>
    </submittedName>
</protein>
<dbReference type="Proteomes" id="UP000830768">
    <property type="component" value="Chromosome 4"/>
</dbReference>